<keyword evidence="1 4" id="KW-0378">Hydrolase</keyword>
<dbReference type="PANTHER" id="PTHR12304:SF4">
    <property type="entry name" value="URIDINE NUCLEOSIDASE"/>
    <property type="match status" value="1"/>
</dbReference>
<dbReference type="GO" id="GO:0006152">
    <property type="term" value="P:purine nucleoside catabolic process"/>
    <property type="evidence" value="ECO:0007669"/>
    <property type="project" value="TreeGrafter"/>
</dbReference>
<evidence type="ECO:0000313" key="4">
    <source>
        <dbReference type="EMBL" id="OAE47356.1"/>
    </source>
</evidence>
<evidence type="ECO:0000259" key="3">
    <source>
        <dbReference type="Pfam" id="PF01156"/>
    </source>
</evidence>
<reference evidence="4 5" key="1">
    <citation type="submission" date="2016-05" db="EMBL/GenBank/DDBJ databases">
        <authorList>
            <person name="Lavstsen T."/>
            <person name="Jespersen J.S."/>
        </authorList>
    </citation>
    <scope>NUCLEOTIDE SEQUENCE [LARGE SCALE GENOMIC DNA]</scope>
    <source>
        <strain evidence="4 5">KCJ1736</strain>
    </source>
</reference>
<dbReference type="GO" id="GO:0005829">
    <property type="term" value="C:cytosol"/>
    <property type="evidence" value="ECO:0007669"/>
    <property type="project" value="TreeGrafter"/>
</dbReference>
<dbReference type="Gene3D" id="3.90.245.10">
    <property type="entry name" value="Ribonucleoside hydrolase-like"/>
    <property type="match status" value="1"/>
</dbReference>
<dbReference type="AlphaFoldDB" id="A0A176XE91"/>
<dbReference type="GO" id="GO:0008477">
    <property type="term" value="F:purine nucleosidase activity"/>
    <property type="evidence" value="ECO:0007669"/>
    <property type="project" value="TreeGrafter"/>
</dbReference>
<keyword evidence="2" id="KW-0326">Glycosidase</keyword>
<evidence type="ECO:0000313" key="5">
    <source>
        <dbReference type="Proteomes" id="UP000077098"/>
    </source>
</evidence>
<evidence type="ECO:0000256" key="2">
    <source>
        <dbReference type="ARBA" id="ARBA00023295"/>
    </source>
</evidence>
<proteinExistence type="predicted"/>
<protein>
    <submittedName>
        <fullName evidence="4">Nucleoside hydrolase</fullName>
    </submittedName>
</protein>
<organism evidence="4 5">
    <name type="scientific">Agrobacterium tumefaciens</name>
    <dbReference type="NCBI Taxonomy" id="358"/>
    <lineage>
        <taxon>Bacteria</taxon>
        <taxon>Pseudomonadati</taxon>
        <taxon>Pseudomonadota</taxon>
        <taxon>Alphaproteobacteria</taxon>
        <taxon>Hyphomicrobiales</taxon>
        <taxon>Rhizobiaceae</taxon>
        <taxon>Rhizobium/Agrobacterium group</taxon>
        <taxon>Agrobacterium</taxon>
        <taxon>Agrobacterium tumefaciens complex</taxon>
    </lineage>
</organism>
<gene>
    <name evidence="4" type="ORF">A7J57_14015</name>
</gene>
<dbReference type="Proteomes" id="UP000077098">
    <property type="component" value="Unassembled WGS sequence"/>
</dbReference>
<dbReference type="EMBL" id="LXPS01000011">
    <property type="protein sequence ID" value="OAE47356.1"/>
    <property type="molecule type" value="Genomic_DNA"/>
</dbReference>
<dbReference type="Pfam" id="PF01156">
    <property type="entry name" value="IU_nuc_hydro"/>
    <property type="match status" value="1"/>
</dbReference>
<dbReference type="InterPro" id="IPR023186">
    <property type="entry name" value="IUNH"/>
</dbReference>
<feature type="domain" description="Inosine/uridine-preferring nucleoside hydrolase" evidence="3">
    <location>
        <begin position="4"/>
        <end position="306"/>
    </location>
</feature>
<evidence type="ECO:0000256" key="1">
    <source>
        <dbReference type="ARBA" id="ARBA00022801"/>
    </source>
</evidence>
<dbReference type="RefSeq" id="WP_063949119.1">
    <property type="nucleotide sequence ID" value="NZ_LXPS01000011.1"/>
</dbReference>
<name>A0A176XE91_AGRTU</name>
<dbReference type="InterPro" id="IPR036452">
    <property type="entry name" value="Ribo_hydro-like"/>
</dbReference>
<accession>A0A176XE91</accession>
<sequence>MHKVIFDTDPGVDDAMALLFLHRHPDIDLIGVTTVFGNAPIDITTRNALFLKREWQMTAPVAKGAGVTFEPARKEGHWPTFIHGENGLGDIDIPDTIDLPLDPRPAHRFIIETVKANPGAVTLIAVGRMTNLALALREEPDFAALVKDVIVMGGAFDINGNVSPAAEANIHGDPEAADLVFTAPWRVVVVGLDVTTKTVMTSAFMAEMAETGGKPVQLLSDLSQFYIDFYKTRTGDGMVVHDSCACVYLVAPGLFETRSGPIRVVCGGLADGQTIQKPDGRAFPPGDWDGHPSQLVCTDIQPERVLSVIRSAIVKGERG</sequence>
<dbReference type="SUPFAM" id="SSF53590">
    <property type="entry name" value="Nucleoside hydrolase"/>
    <property type="match status" value="1"/>
</dbReference>
<comment type="caution">
    <text evidence="4">The sequence shown here is derived from an EMBL/GenBank/DDBJ whole genome shotgun (WGS) entry which is preliminary data.</text>
</comment>
<dbReference type="InterPro" id="IPR001910">
    <property type="entry name" value="Inosine/uridine_hydrolase_dom"/>
</dbReference>
<dbReference type="CDD" id="cd02650">
    <property type="entry name" value="nuc_hydro_CaPnhB"/>
    <property type="match status" value="1"/>
</dbReference>
<dbReference type="PANTHER" id="PTHR12304">
    <property type="entry name" value="INOSINE-URIDINE PREFERRING NUCLEOSIDE HYDROLASE"/>
    <property type="match status" value="1"/>
</dbReference>